<protein>
    <submittedName>
        <fullName evidence="1">Sarcosine oxidase subunit gamma</fullName>
    </submittedName>
</protein>
<dbReference type="EMBL" id="JAPDFL010000001">
    <property type="protein sequence ID" value="MCW1932960.1"/>
    <property type="molecule type" value="Genomic_DNA"/>
</dbReference>
<evidence type="ECO:0000313" key="1">
    <source>
        <dbReference type="EMBL" id="MCW1932960.1"/>
    </source>
</evidence>
<proteinExistence type="predicted"/>
<accession>A0ABT3GZH7</accession>
<reference evidence="1 2" key="1">
    <citation type="submission" date="2022-10" db="EMBL/GenBank/DDBJ databases">
        <title>Pararhodobacter sp. nov., isolated from marine algae.</title>
        <authorList>
            <person name="Choi B.J."/>
            <person name="Kim J.M."/>
            <person name="Lee J.K."/>
            <person name="Choi D.G."/>
            <person name="Jeon C.O."/>
        </authorList>
    </citation>
    <scope>NUCLEOTIDE SEQUENCE [LARGE SCALE GENOMIC DNA]</scope>
    <source>
        <strain evidence="1 2">ZQ420</strain>
    </source>
</reference>
<comment type="caution">
    <text evidence="1">The sequence shown here is derived from an EMBL/GenBank/DDBJ whole genome shotgun (WGS) entry which is preliminary data.</text>
</comment>
<gene>
    <name evidence="1" type="ORF">OKW52_12010</name>
</gene>
<dbReference type="Proteomes" id="UP001208938">
    <property type="component" value="Unassembled WGS sequence"/>
</dbReference>
<dbReference type="Gene3D" id="3.30.1360.120">
    <property type="entry name" value="Probable tRNA modification gtpase trme, domain 1"/>
    <property type="match status" value="1"/>
</dbReference>
<sequence>MADLIAQPALTGLPVTLGRATLAALDPGTVTSIAPYPGRDLSAALSPLRFPAPGEVVSNGTTRLVWAGREMAFLLGGAAPDLAGLAAVTDQSDGWVWVSLEGDDAAAVLARLCPLDLRAASFAPGTSARSTLNHLPALIIRISETRFELASFRSMAGTLKEELHHAMQAVAARAAL</sequence>
<dbReference type="SUPFAM" id="SSF103025">
    <property type="entry name" value="Folate-binding domain"/>
    <property type="match status" value="1"/>
</dbReference>
<name>A0ABT3GZH7_9RHOB</name>
<organism evidence="1 2">
    <name type="scientific">Pararhodobacter zhoushanensis</name>
    <dbReference type="NCBI Taxonomy" id="2479545"/>
    <lineage>
        <taxon>Bacteria</taxon>
        <taxon>Pseudomonadati</taxon>
        <taxon>Pseudomonadota</taxon>
        <taxon>Alphaproteobacteria</taxon>
        <taxon>Rhodobacterales</taxon>
        <taxon>Paracoccaceae</taxon>
        <taxon>Pararhodobacter</taxon>
    </lineage>
</organism>
<dbReference type="RefSeq" id="WP_264505913.1">
    <property type="nucleotide sequence ID" value="NZ_JAPDFL010000001.1"/>
</dbReference>
<keyword evidence="2" id="KW-1185">Reference proteome</keyword>
<dbReference type="InterPro" id="IPR027266">
    <property type="entry name" value="TrmE/GcvT-like"/>
</dbReference>
<evidence type="ECO:0000313" key="2">
    <source>
        <dbReference type="Proteomes" id="UP001208938"/>
    </source>
</evidence>